<dbReference type="HOGENOM" id="CLU_022739_0_0_1"/>
<organism evidence="7 8">
    <name type="scientific">Drosophila yakuba</name>
    <name type="common">Fruit fly</name>
    <dbReference type="NCBI Taxonomy" id="7245"/>
    <lineage>
        <taxon>Eukaryota</taxon>
        <taxon>Metazoa</taxon>
        <taxon>Ecdysozoa</taxon>
        <taxon>Arthropoda</taxon>
        <taxon>Hexapoda</taxon>
        <taxon>Insecta</taxon>
        <taxon>Pterygota</taxon>
        <taxon>Neoptera</taxon>
        <taxon>Endopterygota</taxon>
        <taxon>Diptera</taxon>
        <taxon>Brachycera</taxon>
        <taxon>Muscomorpha</taxon>
        <taxon>Ephydroidea</taxon>
        <taxon>Drosophilidae</taxon>
        <taxon>Drosophila</taxon>
        <taxon>Sophophora</taxon>
    </lineage>
</organism>
<feature type="region of interest" description="Disordered" evidence="5">
    <location>
        <begin position="1"/>
        <end position="108"/>
    </location>
</feature>
<evidence type="ECO:0000313" key="8">
    <source>
        <dbReference type="Proteomes" id="UP000002282"/>
    </source>
</evidence>
<dbReference type="GO" id="GO:0060271">
    <property type="term" value="P:cilium assembly"/>
    <property type="evidence" value="ECO:0007669"/>
    <property type="project" value="TreeGrafter"/>
</dbReference>
<keyword evidence="8" id="KW-1185">Reference proteome</keyword>
<dbReference type="KEGG" id="dya:Dyak_GE13375"/>
<dbReference type="eggNOG" id="ENOG502SGZY">
    <property type="taxonomic scope" value="Eukaryota"/>
</dbReference>
<feature type="compositionally biased region" description="Acidic residues" evidence="5">
    <location>
        <begin position="308"/>
        <end position="321"/>
    </location>
</feature>
<dbReference type="InterPro" id="IPR051885">
    <property type="entry name" value="CC_CF"/>
</dbReference>
<dbReference type="PANTHER" id="PTHR15654">
    <property type="entry name" value="COILED-COIL DOMAIN-CONTAINING PROTEIN 113-RELATED"/>
    <property type="match status" value="1"/>
</dbReference>
<sequence length="727" mass="83393">MSQDPVSTQEVFPAVETIEAGEKSVVDTVPEVVPQEREAEAEGISKPEEGNQPLGDAPREEKPQNESIPITALEATEEGQETETIEHEATKRTEQTEASDDLSAEERKLKLKKERKERLKNLATTRFAPIEFEDKVSFVGVYKEEVRDNEVEEEEDHLANIDGVDGVDEDADSSATDESEDELFLGPKMVSLFPTYGFSDGPVDRSIFQTDVKFEDIDYSASLTGISIVSTRTLKSERDPDSVQMKTNFLRDFDVPSLSDISEEHEPSAQSPEGDKRSLISVQHDDGFYADPTSKMDSSSSSASESVGDIEEEHQAEDAAPESEVGSLDISDIPEFNEPPVFRTSVPEEKHVTLDEFTILSKVAFSLPEIREDRDISLAFEIKSVVTELLFDLFEETAKISDLHNKENEIRAKLDKSKLLDELQKAVSTYLFERSTNEMVGNRLIEYFKRNRNARVFVTLSQESDKRFHSRYMQALALLDSLKYRLVVAKHKHAIQMNRVILDLHSAQSLASITEERFEHLLRKHLVRADSDYLRRLVDRELRLMTVKRNEISDARLFLIIRKHTLGHIFGKIQELETLSDSLSIRDFLAVQNDVIALQKKIEERTVDLKRMRTQFLMDVHLTRHNREKALALGEKFELQKILLRNAIKNQRNLRRRLYEVKLERKTMRQQLRDLTFQGGILSMPSLMYDFDNTVERLKEKRETVAKLRETMKALQRRVSQLEARSI</sequence>
<feature type="compositionally biased region" description="Basic and acidic residues" evidence="5">
    <location>
        <begin position="34"/>
        <end position="49"/>
    </location>
</feature>
<evidence type="ECO:0000313" key="7">
    <source>
        <dbReference type="EMBL" id="EDW90636.1"/>
    </source>
</evidence>
<feature type="region of interest" description="Disordered" evidence="5">
    <location>
        <begin position="288"/>
        <end position="333"/>
    </location>
</feature>
<feature type="compositionally biased region" description="Basic and acidic residues" evidence="5">
    <location>
        <begin position="84"/>
        <end position="95"/>
    </location>
</feature>
<name>B4P4J7_DROYA</name>
<evidence type="ECO:0000256" key="2">
    <source>
        <dbReference type="ARBA" id="ARBA00023054"/>
    </source>
</evidence>
<dbReference type="OMA" id="MIITQDF"/>
<evidence type="ECO:0000256" key="1">
    <source>
        <dbReference type="ARBA" id="ARBA00004138"/>
    </source>
</evidence>
<dbReference type="InterPro" id="IPR025254">
    <property type="entry name" value="CCDC113/CCDC96_CC"/>
</dbReference>
<dbReference type="EMBL" id="CM000158">
    <property type="protein sequence ID" value="EDW90636.1"/>
    <property type="molecule type" value="Genomic_DNA"/>
</dbReference>
<dbReference type="SMR" id="B4P4J7"/>
<keyword evidence="3" id="KW-0966">Cell projection</keyword>
<evidence type="ECO:0000256" key="5">
    <source>
        <dbReference type="SAM" id="MobiDB-lite"/>
    </source>
</evidence>
<gene>
    <name evidence="7" type="primary">Dyak\GE13375</name>
    <name evidence="7" type="synonym">dyak_GLEANR_13592</name>
    <name evidence="7" type="synonym">GE13375</name>
    <name evidence="7" type="ORF">Dyak_GE13375</name>
</gene>
<keyword evidence="2 4" id="KW-0175">Coiled coil</keyword>
<dbReference type="OrthoDB" id="10254794at2759"/>
<dbReference type="Proteomes" id="UP000002282">
    <property type="component" value="Chromosome 2R"/>
</dbReference>
<feature type="domain" description="CCDC113/CCDC96 coiled-coil" evidence="6">
    <location>
        <begin position="545"/>
        <end position="720"/>
    </location>
</feature>
<reference evidence="7 8" key="1">
    <citation type="journal article" date="2007" name="Nature">
        <title>Evolution of genes and genomes on the Drosophila phylogeny.</title>
        <authorList>
            <consortium name="Drosophila 12 Genomes Consortium"/>
            <person name="Clark A.G."/>
            <person name="Eisen M.B."/>
            <person name="Smith D.R."/>
            <person name="Bergman C.M."/>
            <person name="Oliver B."/>
            <person name="Markow T.A."/>
            <person name="Kaufman T.C."/>
            <person name="Kellis M."/>
            <person name="Gelbart W."/>
            <person name="Iyer V.N."/>
            <person name="Pollard D.A."/>
            <person name="Sackton T.B."/>
            <person name="Larracuente A.M."/>
            <person name="Singh N.D."/>
            <person name="Abad J.P."/>
            <person name="Abt D.N."/>
            <person name="Adryan B."/>
            <person name="Aguade M."/>
            <person name="Akashi H."/>
            <person name="Anderson W.W."/>
            <person name="Aquadro C.F."/>
            <person name="Ardell D.H."/>
            <person name="Arguello R."/>
            <person name="Artieri C.G."/>
            <person name="Barbash D.A."/>
            <person name="Barker D."/>
            <person name="Barsanti P."/>
            <person name="Batterham P."/>
            <person name="Batzoglou S."/>
            <person name="Begun D."/>
            <person name="Bhutkar A."/>
            <person name="Blanco E."/>
            <person name="Bosak S.A."/>
            <person name="Bradley R.K."/>
            <person name="Brand A.D."/>
            <person name="Brent M.R."/>
            <person name="Brooks A.N."/>
            <person name="Brown R.H."/>
            <person name="Butlin R.K."/>
            <person name="Caggese C."/>
            <person name="Calvi B.R."/>
            <person name="Bernardo de Carvalho A."/>
            <person name="Caspi A."/>
            <person name="Castrezana S."/>
            <person name="Celniker S.E."/>
            <person name="Chang J.L."/>
            <person name="Chapple C."/>
            <person name="Chatterji S."/>
            <person name="Chinwalla A."/>
            <person name="Civetta A."/>
            <person name="Clifton S.W."/>
            <person name="Comeron J.M."/>
            <person name="Costello J.C."/>
            <person name="Coyne J.A."/>
            <person name="Daub J."/>
            <person name="David R.G."/>
            <person name="Delcher A.L."/>
            <person name="Delehaunty K."/>
            <person name="Do C.B."/>
            <person name="Ebling H."/>
            <person name="Edwards K."/>
            <person name="Eickbush T."/>
            <person name="Evans J.D."/>
            <person name="Filipski A."/>
            <person name="Findeiss S."/>
            <person name="Freyhult E."/>
            <person name="Fulton L."/>
            <person name="Fulton R."/>
            <person name="Garcia A.C."/>
            <person name="Gardiner A."/>
            <person name="Garfield D.A."/>
            <person name="Garvin B.E."/>
            <person name="Gibson G."/>
            <person name="Gilbert D."/>
            <person name="Gnerre S."/>
            <person name="Godfrey J."/>
            <person name="Good R."/>
            <person name="Gotea V."/>
            <person name="Gravely B."/>
            <person name="Greenberg A.J."/>
            <person name="Griffiths-Jones S."/>
            <person name="Gross S."/>
            <person name="Guigo R."/>
            <person name="Gustafson E.A."/>
            <person name="Haerty W."/>
            <person name="Hahn M.W."/>
            <person name="Halligan D.L."/>
            <person name="Halpern A.L."/>
            <person name="Halter G.M."/>
            <person name="Han M.V."/>
            <person name="Heger A."/>
            <person name="Hillier L."/>
            <person name="Hinrichs A.S."/>
            <person name="Holmes I."/>
            <person name="Hoskins R.A."/>
            <person name="Hubisz M.J."/>
            <person name="Hultmark D."/>
            <person name="Huntley M.A."/>
            <person name="Jaffe D.B."/>
            <person name="Jagadeeshan S."/>
            <person name="Jeck W.R."/>
            <person name="Johnson J."/>
            <person name="Jones C.D."/>
            <person name="Jordan W.C."/>
            <person name="Karpen G.H."/>
            <person name="Kataoka E."/>
            <person name="Keightley P.D."/>
            <person name="Kheradpour P."/>
            <person name="Kirkness E.F."/>
            <person name="Koerich L.B."/>
            <person name="Kristiansen K."/>
            <person name="Kudrna D."/>
            <person name="Kulathinal R.J."/>
            <person name="Kumar S."/>
            <person name="Kwok R."/>
            <person name="Lander E."/>
            <person name="Langley C.H."/>
            <person name="Lapoint R."/>
            <person name="Lazzaro B.P."/>
            <person name="Lee S.J."/>
            <person name="Levesque L."/>
            <person name="Li R."/>
            <person name="Lin C.F."/>
            <person name="Lin M.F."/>
            <person name="Lindblad-Toh K."/>
            <person name="Llopart A."/>
            <person name="Long M."/>
            <person name="Low L."/>
            <person name="Lozovsky E."/>
            <person name="Lu J."/>
            <person name="Luo M."/>
            <person name="Machado C.A."/>
            <person name="Makalowski W."/>
            <person name="Marzo M."/>
            <person name="Matsuda M."/>
            <person name="Matzkin L."/>
            <person name="McAllister B."/>
            <person name="McBride C.S."/>
            <person name="McKernan B."/>
            <person name="McKernan K."/>
            <person name="Mendez-Lago M."/>
            <person name="Minx P."/>
            <person name="Mollenhauer M.U."/>
            <person name="Montooth K."/>
            <person name="Mount S.M."/>
            <person name="Mu X."/>
            <person name="Myers E."/>
            <person name="Negre B."/>
            <person name="Newfeld S."/>
            <person name="Nielsen R."/>
            <person name="Noor M.A."/>
            <person name="O'Grady P."/>
            <person name="Pachter L."/>
            <person name="Papaceit M."/>
            <person name="Parisi M.J."/>
            <person name="Parisi M."/>
            <person name="Parts L."/>
            <person name="Pedersen J.S."/>
            <person name="Pesole G."/>
            <person name="Phillippy A.M."/>
            <person name="Ponting C.P."/>
            <person name="Pop M."/>
            <person name="Porcelli D."/>
            <person name="Powell J.R."/>
            <person name="Prohaska S."/>
            <person name="Pruitt K."/>
            <person name="Puig M."/>
            <person name="Quesneville H."/>
            <person name="Ram K.R."/>
            <person name="Rand D."/>
            <person name="Rasmussen M.D."/>
            <person name="Reed L.K."/>
            <person name="Reenan R."/>
            <person name="Reily A."/>
            <person name="Remington K.A."/>
            <person name="Rieger T.T."/>
            <person name="Ritchie M.G."/>
            <person name="Robin C."/>
            <person name="Rogers Y.H."/>
            <person name="Rohde C."/>
            <person name="Rozas J."/>
            <person name="Rubenfield M.J."/>
            <person name="Ruiz A."/>
            <person name="Russo S."/>
            <person name="Salzberg S.L."/>
            <person name="Sanchez-Gracia A."/>
            <person name="Saranga D.J."/>
            <person name="Sato H."/>
            <person name="Schaeffer S.W."/>
            <person name="Schatz M.C."/>
            <person name="Schlenke T."/>
            <person name="Schwartz R."/>
            <person name="Segarra C."/>
            <person name="Singh R.S."/>
            <person name="Sirot L."/>
            <person name="Sirota M."/>
            <person name="Sisneros N.B."/>
            <person name="Smith C.D."/>
            <person name="Smith T.F."/>
            <person name="Spieth J."/>
            <person name="Stage D.E."/>
            <person name="Stark A."/>
            <person name="Stephan W."/>
            <person name="Strausberg R.L."/>
            <person name="Strempel S."/>
            <person name="Sturgill D."/>
            <person name="Sutton G."/>
            <person name="Sutton G.G."/>
            <person name="Tao W."/>
            <person name="Teichmann S."/>
            <person name="Tobari Y.N."/>
            <person name="Tomimura Y."/>
            <person name="Tsolas J.M."/>
            <person name="Valente V.L."/>
            <person name="Venter E."/>
            <person name="Venter J.C."/>
            <person name="Vicario S."/>
            <person name="Vieira F.G."/>
            <person name="Vilella A.J."/>
            <person name="Villasante A."/>
            <person name="Walenz B."/>
            <person name="Wang J."/>
            <person name="Wasserman M."/>
            <person name="Watts T."/>
            <person name="Wilson D."/>
            <person name="Wilson R.K."/>
            <person name="Wing R.A."/>
            <person name="Wolfner M.F."/>
            <person name="Wong A."/>
            <person name="Wong G.K."/>
            <person name="Wu C.I."/>
            <person name="Wu G."/>
            <person name="Yamamoto D."/>
            <person name="Yang H.P."/>
            <person name="Yang S.P."/>
            <person name="Yorke J.A."/>
            <person name="Yoshida K."/>
            <person name="Zdobnov E."/>
            <person name="Zhang P."/>
            <person name="Zhang Y."/>
            <person name="Zimin A.V."/>
            <person name="Baldwin J."/>
            <person name="Abdouelleil A."/>
            <person name="Abdulkadir J."/>
            <person name="Abebe A."/>
            <person name="Abera B."/>
            <person name="Abreu J."/>
            <person name="Acer S.C."/>
            <person name="Aftuck L."/>
            <person name="Alexander A."/>
            <person name="An P."/>
            <person name="Anderson E."/>
            <person name="Anderson S."/>
            <person name="Arachi H."/>
            <person name="Azer M."/>
            <person name="Bachantsang P."/>
            <person name="Barry A."/>
            <person name="Bayul T."/>
            <person name="Berlin A."/>
            <person name="Bessette D."/>
            <person name="Bloom T."/>
            <person name="Blye J."/>
            <person name="Boguslavskiy L."/>
            <person name="Bonnet C."/>
            <person name="Boukhgalter B."/>
            <person name="Bourzgui I."/>
            <person name="Brown A."/>
            <person name="Cahill P."/>
            <person name="Channer S."/>
            <person name="Cheshatsang Y."/>
            <person name="Chuda L."/>
            <person name="Citroen M."/>
            <person name="Collymore A."/>
            <person name="Cooke P."/>
            <person name="Costello M."/>
            <person name="D'Aco K."/>
            <person name="Daza R."/>
            <person name="De Haan G."/>
            <person name="DeGray S."/>
            <person name="DeMaso C."/>
            <person name="Dhargay N."/>
            <person name="Dooley K."/>
            <person name="Dooley E."/>
            <person name="Doricent M."/>
            <person name="Dorje P."/>
            <person name="Dorjee K."/>
            <person name="Dupes A."/>
            <person name="Elong R."/>
            <person name="Falk J."/>
            <person name="Farina A."/>
            <person name="Faro S."/>
            <person name="Ferguson D."/>
            <person name="Fisher S."/>
            <person name="Foley C.D."/>
            <person name="Franke A."/>
            <person name="Friedrich D."/>
            <person name="Gadbois L."/>
            <person name="Gearin G."/>
            <person name="Gearin C.R."/>
            <person name="Giannoukos G."/>
            <person name="Goode T."/>
            <person name="Graham J."/>
            <person name="Grandbois E."/>
            <person name="Grewal S."/>
            <person name="Gyaltsen K."/>
            <person name="Hafez N."/>
            <person name="Hagos B."/>
            <person name="Hall J."/>
            <person name="Henson C."/>
            <person name="Hollinger A."/>
            <person name="Honan T."/>
            <person name="Huard M.D."/>
            <person name="Hughes L."/>
            <person name="Hurhula B."/>
            <person name="Husby M.E."/>
            <person name="Kamat A."/>
            <person name="Kanga B."/>
            <person name="Kashin S."/>
            <person name="Khazanovich D."/>
            <person name="Kisner P."/>
            <person name="Lance K."/>
            <person name="Lara M."/>
            <person name="Lee W."/>
            <person name="Lennon N."/>
            <person name="Letendre F."/>
            <person name="LeVine R."/>
            <person name="Lipovsky A."/>
            <person name="Liu X."/>
            <person name="Liu J."/>
            <person name="Liu S."/>
            <person name="Lokyitsang T."/>
            <person name="Lokyitsang Y."/>
            <person name="Lubonja R."/>
            <person name="Lui A."/>
            <person name="MacDonald P."/>
            <person name="Magnisalis V."/>
            <person name="Maru K."/>
            <person name="Matthews C."/>
            <person name="McCusker W."/>
            <person name="McDonough S."/>
            <person name="Mehta T."/>
            <person name="Meldrim J."/>
            <person name="Meneus L."/>
            <person name="Mihai O."/>
            <person name="Mihalev A."/>
            <person name="Mihova T."/>
            <person name="Mittelman R."/>
            <person name="Mlenga V."/>
            <person name="Montmayeur A."/>
            <person name="Mulrain L."/>
            <person name="Navidi A."/>
            <person name="Naylor J."/>
            <person name="Negash T."/>
            <person name="Nguyen T."/>
            <person name="Nguyen N."/>
            <person name="Nicol R."/>
            <person name="Norbu C."/>
            <person name="Norbu N."/>
            <person name="Novod N."/>
            <person name="O'Neill B."/>
            <person name="Osman S."/>
            <person name="Markiewicz E."/>
            <person name="Oyono O.L."/>
            <person name="Patti C."/>
            <person name="Phunkhang P."/>
            <person name="Pierre F."/>
            <person name="Priest M."/>
            <person name="Raghuraman S."/>
            <person name="Rege F."/>
            <person name="Reyes R."/>
            <person name="Rise C."/>
            <person name="Rogov P."/>
            <person name="Ross K."/>
            <person name="Ryan E."/>
            <person name="Settipalli S."/>
            <person name="Shea T."/>
            <person name="Sherpa N."/>
            <person name="Shi L."/>
            <person name="Shih D."/>
            <person name="Sparrow T."/>
            <person name="Spaulding J."/>
            <person name="Stalker J."/>
            <person name="Stange-Thomann N."/>
            <person name="Stavropoulos S."/>
            <person name="Stone C."/>
            <person name="Strader C."/>
            <person name="Tesfaye S."/>
            <person name="Thomson T."/>
            <person name="Thoulutsang Y."/>
            <person name="Thoulutsang D."/>
            <person name="Topham K."/>
            <person name="Topping I."/>
            <person name="Tsamla T."/>
            <person name="Vassiliev H."/>
            <person name="Vo A."/>
            <person name="Wangchuk T."/>
            <person name="Wangdi T."/>
            <person name="Weiand M."/>
            <person name="Wilkinson J."/>
            <person name="Wilson A."/>
            <person name="Yadav S."/>
            <person name="Young G."/>
            <person name="Yu Q."/>
            <person name="Zembek L."/>
            <person name="Zhong D."/>
            <person name="Zimmer A."/>
            <person name="Zwirko Z."/>
            <person name="Jaffe D.B."/>
            <person name="Alvarez P."/>
            <person name="Brockman W."/>
            <person name="Butler J."/>
            <person name="Chin C."/>
            <person name="Gnerre S."/>
            <person name="Grabherr M."/>
            <person name="Kleber M."/>
            <person name="Mauceli E."/>
            <person name="MacCallum I."/>
        </authorList>
    </citation>
    <scope>NUCLEOTIDE SEQUENCE [LARGE SCALE GENOMIC DNA]</scope>
    <source>
        <strain evidence="8">Tai18E2 / Tucson 14021-0261.01</strain>
    </source>
</reference>
<feature type="coiled-coil region" evidence="4">
    <location>
        <begin position="691"/>
        <end position="725"/>
    </location>
</feature>
<reference evidence="7 8" key="2">
    <citation type="journal article" date="2007" name="PLoS Biol.">
        <title>Principles of genome evolution in the Drosophila melanogaster species group.</title>
        <authorList>
            <person name="Ranz J.M."/>
            <person name="Maurin D."/>
            <person name="Chan Y.S."/>
            <person name="von Grotthuss M."/>
            <person name="Hillier L.W."/>
            <person name="Roote J."/>
            <person name="Ashburner M."/>
            <person name="Bergman C.M."/>
        </authorList>
    </citation>
    <scope>NUCLEOTIDE SEQUENCE [LARGE SCALE GENOMIC DNA]</scope>
    <source>
        <strain evidence="8">Tai18E2 / Tucson 14021-0261.01</strain>
    </source>
</reference>
<evidence type="ECO:0000256" key="4">
    <source>
        <dbReference type="SAM" id="Coils"/>
    </source>
</evidence>
<dbReference type="PhylomeDB" id="B4P4J7"/>
<dbReference type="AlphaFoldDB" id="B4P4J7"/>
<evidence type="ECO:0000259" key="6">
    <source>
        <dbReference type="Pfam" id="PF13870"/>
    </source>
</evidence>
<dbReference type="Pfam" id="PF13870">
    <property type="entry name" value="CCDC113_CCDC96_CC"/>
    <property type="match status" value="1"/>
</dbReference>
<proteinExistence type="predicted"/>
<dbReference type="GO" id="GO:0036064">
    <property type="term" value="C:ciliary basal body"/>
    <property type="evidence" value="ECO:0007669"/>
    <property type="project" value="TreeGrafter"/>
</dbReference>
<evidence type="ECO:0000256" key="3">
    <source>
        <dbReference type="ARBA" id="ARBA00023273"/>
    </source>
</evidence>
<accession>B4P4J7</accession>
<comment type="subcellular location">
    <subcellularLocation>
        <location evidence="1">Cell projection</location>
        <location evidence="1">Cilium</location>
    </subcellularLocation>
</comment>
<feature type="compositionally biased region" description="Low complexity" evidence="5">
    <location>
        <begin position="295"/>
        <end position="306"/>
    </location>
</feature>
<dbReference type="PANTHER" id="PTHR15654:SF1">
    <property type="entry name" value="COILED-COIL DOMAIN-CONTAINING PROTEIN 96"/>
    <property type="match status" value="1"/>
</dbReference>
<dbReference type="GO" id="GO:0005930">
    <property type="term" value="C:axoneme"/>
    <property type="evidence" value="ECO:0007669"/>
    <property type="project" value="TreeGrafter"/>
</dbReference>
<feature type="compositionally biased region" description="Polar residues" evidence="5">
    <location>
        <begin position="1"/>
        <end position="10"/>
    </location>
</feature>
<protein>
    <recommendedName>
        <fullName evidence="6">CCDC113/CCDC96 coiled-coil domain-containing protein</fullName>
    </recommendedName>
</protein>